<evidence type="ECO:0000256" key="4">
    <source>
        <dbReference type="ARBA" id="ARBA00022679"/>
    </source>
</evidence>
<accession>A0A545TAS4</accession>
<dbReference type="EMBL" id="VHSH01000010">
    <property type="protein sequence ID" value="TQV74311.1"/>
    <property type="molecule type" value="Genomic_DNA"/>
</dbReference>
<comment type="caution">
    <text evidence="10">The sequence shown here is derived from an EMBL/GenBank/DDBJ whole genome shotgun (WGS) entry which is preliminary data.</text>
</comment>
<dbReference type="InterPro" id="IPR014048">
    <property type="entry name" value="MethylDNA_cys_MeTrfase_DNA-bd"/>
</dbReference>
<dbReference type="Gene3D" id="1.10.10.10">
    <property type="entry name" value="Winged helix-like DNA-binding domain superfamily/Winged helix DNA-binding domain"/>
    <property type="match status" value="1"/>
</dbReference>
<protein>
    <recommendedName>
        <fullName evidence="8">Methylated-DNA--protein-cysteine methyltransferase</fullName>
        <ecNumber evidence="8">2.1.1.63</ecNumber>
    </recommendedName>
    <alternativeName>
        <fullName evidence="8">6-O-methylguanine-DNA methyltransferase</fullName>
        <shortName evidence="8">MGMT</shortName>
    </alternativeName>
    <alternativeName>
        <fullName evidence="8">O-6-methylguanine-DNA-alkyltransferase</fullName>
    </alternativeName>
</protein>
<evidence type="ECO:0000256" key="7">
    <source>
        <dbReference type="ARBA" id="ARBA00049348"/>
    </source>
</evidence>
<dbReference type="HAMAP" id="MF_00772">
    <property type="entry name" value="OGT"/>
    <property type="match status" value="1"/>
</dbReference>
<comment type="catalytic activity">
    <reaction evidence="1 8">
        <text>a 4-O-methyl-thymidine in DNA + L-cysteinyl-[protein] = a thymidine in DNA + S-methyl-L-cysteinyl-[protein]</text>
        <dbReference type="Rhea" id="RHEA:53428"/>
        <dbReference type="Rhea" id="RHEA-COMP:10131"/>
        <dbReference type="Rhea" id="RHEA-COMP:10132"/>
        <dbReference type="Rhea" id="RHEA-COMP:13555"/>
        <dbReference type="Rhea" id="RHEA-COMP:13556"/>
        <dbReference type="ChEBI" id="CHEBI:29950"/>
        <dbReference type="ChEBI" id="CHEBI:82612"/>
        <dbReference type="ChEBI" id="CHEBI:137386"/>
        <dbReference type="ChEBI" id="CHEBI:137387"/>
        <dbReference type="EC" id="2.1.1.63"/>
    </reaction>
</comment>
<dbReference type="GO" id="GO:0006307">
    <property type="term" value="P:DNA alkylation repair"/>
    <property type="evidence" value="ECO:0007669"/>
    <property type="project" value="UniProtKB-UniRule"/>
</dbReference>
<dbReference type="NCBIfam" id="TIGR00589">
    <property type="entry name" value="ogt"/>
    <property type="match status" value="1"/>
</dbReference>
<organism evidence="10 11">
    <name type="scientific">Denitrobaculum tricleocarpae</name>
    <dbReference type="NCBI Taxonomy" id="2591009"/>
    <lineage>
        <taxon>Bacteria</taxon>
        <taxon>Pseudomonadati</taxon>
        <taxon>Pseudomonadota</taxon>
        <taxon>Alphaproteobacteria</taxon>
        <taxon>Rhodospirillales</taxon>
        <taxon>Rhodospirillaceae</taxon>
        <taxon>Denitrobaculum</taxon>
    </lineage>
</organism>
<comment type="function">
    <text evidence="8">Involved in the cellular defense against the biological effects of O6-methylguanine (O6-MeG) and O4-methylthymine (O4-MeT) in DNA. Repairs the methylated nucleobase in DNA by stoichiometrically transferring the methyl group to a cysteine residue in the enzyme. This is a suicide reaction: the enzyme is irreversibly inactivated.</text>
</comment>
<evidence type="ECO:0000256" key="3">
    <source>
        <dbReference type="ARBA" id="ARBA00022603"/>
    </source>
</evidence>
<proteinExistence type="inferred from homology"/>
<evidence type="ECO:0000313" key="10">
    <source>
        <dbReference type="EMBL" id="TQV74311.1"/>
    </source>
</evidence>
<dbReference type="CDD" id="cd06445">
    <property type="entry name" value="ATase"/>
    <property type="match status" value="1"/>
</dbReference>
<dbReference type="FunFam" id="1.10.10.10:FF:000337">
    <property type="entry name" value="Methylated-DNA--protein-cysteine methyltransferase"/>
    <property type="match status" value="1"/>
</dbReference>
<dbReference type="PANTHER" id="PTHR10815:SF5">
    <property type="entry name" value="METHYLATED-DNA--PROTEIN-CYSTEINE METHYLTRANSFERASE"/>
    <property type="match status" value="1"/>
</dbReference>
<keyword evidence="6 8" id="KW-0234">DNA repair</keyword>
<sequence length="178" mass="18979">MVTLLTDEIPSPIGGIILVTLSEGSEADAAPPLCAVEFDDCLDRLQRNLTARFGRYELLKVKNSGGHSDKMMAYLEGDVTAIDALPVDSGGTEFQQQVWNALRHIPAGQTWQYGEMAKKLGRPDAPRAVGAANGRNPLSIVVPCHRLIGSTGKLTGYAGGLKRKAWLLAHEGALAANS</sequence>
<reference evidence="10 11" key="1">
    <citation type="submission" date="2019-06" db="EMBL/GenBank/DDBJ databases">
        <title>Whole genome sequence for Rhodospirillaceae sp. R148.</title>
        <authorList>
            <person name="Wang G."/>
        </authorList>
    </citation>
    <scope>NUCLEOTIDE SEQUENCE [LARGE SCALE GENOMIC DNA]</scope>
    <source>
        <strain evidence="10 11">R148</strain>
    </source>
</reference>
<dbReference type="Pfam" id="PF01035">
    <property type="entry name" value="DNA_binding_1"/>
    <property type="match status" value="1"/>
</dbReference>
<dbReference type="Proteomes" id="UP000315252">
    <property type="component" value="Unassembled WGS sequence"/>
</dbReference>
<evidence type="ECO:0000256" key="5">
    <source>
        <dbReference type="ARBA" id="ARBA00022763"/>
    </source>
</evidence>
<keyword evidence="5 8" id="KW-0227">DNA damage</keyword>
<evidence type="ECO:0000256" key="6">
    <source>
        <dbReference type="ARBA" id="ARBA00023204"/>
    </source>
</evidence>
<evidence type="ECO:0000259" key="9">
    <source>
        <dbReference type="Pfam" id="PF01035"/>
    </source>
</evidence>
<keyword evidence="2 8" id="KW-0963">Cytoplasm</keyword>
<keyword evidence="4 8" id="KW-0808">Transferase</keyword>
<dbReference type="InterPro" id="IPR036388">
    <property type="entry name" value="WH-like_DNA-bd_sf"/>
</dbReference>
<dbReference type="GO" id="GO:0003908">
    <property type="term" value="F:methylated-DNA-[protein]-cysteine S-methyltransferase activity"/>
    <property type="evidence" value="ECO:0007669"/>
    <property type="project" value="UniProtKB-UniRule"/>
</dbReference>
<dbReference type="InterPro" id="IPR023546">
    <property type="entry name" value="MGMT"/>
</dbReference>
<dbReference type="GO" id="GO:0032259">
    <property type="term" value="P:methylation"/>
    <property type="evidence" value="ECO:0007669"/>
    <property type="project" value="UniProtKB-KW"/>
</dbReference>
<dbReference type="PANTHER" id="PTHR10815">
    <property type="entry name" value="METHYLATED-DNA--PROTEIN-CYSTEINE METHYLTRANSFERASE"/>
    <property type="match status" value="1"/>
</dbReference>
<dbReference type="PROSITE" id="PS00374">
    <property type="entry name" value="MGMT"/>
    <property type="match status" value="1"/>
</dbReference>
<dbReference type="SUPFAM" id="SSF46767">
    <property type="entry name" value="Methylated DNA-protein cysteine methyltransferase, C-terminal domain"/>
    <property type="match status" value="1"/>
</dbReference>
<evidence type="ECO:0000313" key="11">
    <source>
        <dbReference type="Proteomes" id="UP000315252"/>
    </source>
</evidence>
<name>A0A545TAS4_9PROT</name>
<comment type="similarity">
    <text evidence="8">Belongs to the MGMT family.</text>
</comment>
<feature type="active site" description="Nucleophile; methyl group acceptor" evidence="8">
    <location>
        <position position="144"/>
    </location>
</feature>
<dbReference type="EC" id="2.1.1.63" evidence="8"/>
<keyword evidence="11" id="KW-1185">Reference proteome</keyword>
<dbReference type="InterPro" id="IPR001497">
    <property type="entry name" value="MethylDNA_cys_MeTrfase_AS"/>
</dbReference>
<evidence type="ECO:0000256" key="2">
    <source>
        <dbReference type="ARBA" id="ARBA00022490"/>
    </source>
</evidence>
<dbReference type="AlphaFoldDB" id="A0A545TAS4"/>
<comment type="subcellular location">
    <subcellularLocation>
        <location evidence="8">Cytoplasm</location>
    </subcellularLocation>
</comment>
<feature type="domain" description="Methylated-DNA-[protein]-cysteine S-methyltransferase DNA binding" evidence="9">
    <location>
        <begin position="93"/>
        <end position="173"/>
    </location>
</feature>
<dbReference type="OrthoDB" id="9802228at2"/>
<dbReference type="RefSeq" id="WP_142898941.1">
    <property type="nucleotide sequence ID" value="NZ_ML660061.1"/>
</dbReference>
<evidence type="ECO:0000256" key="8">
    <source>
        <dbReference type="HAMAP-Rule" id="MF_00772"/>
    </source>
</evidence>
<comment type="catalytic activity">
    <reaction evidence="7 8">
        <text>a 6-O-methyl-2'-deoxyguanosine in DNA + L-cysteinyl-[protein] = S-methyl-L-cysteinyl-[protein] + a 2'-deoxyguanosine in DNA</text>
        <dbReference type="Rhea" id="RHEA:24000"/>
        <dbReference type="Rhea" id="RHEA-COMP:10131"/>
        <dbReference type="Rhea" id="RHEA-COMP:10132"/>
        <dbReference type="Rhea" id="RHEA-COMP:11367"/>
        <dbReference type="Rhea" id="RHEA-COMP:11368"/>
        <dbReference type="ChEBI" id="CHEBI:29950"/>
        <dbReference type="ChEBI" id="CHEBI:82612"/>
        <dbReference type="ChEBI" id="CHEBI:85445"/>
        <dbReference type="ChEBI" id="CHEBI:85448"/>
        <dbReference type="EC" id="2.1.1.63"/>
    </reaction>
</comment>
<dbReference type="InterPro" id="IPR036217">
    <property type="entry name" value="MethylDNA_cys_MeTrfase_DNAb"/>
</dbReference>
<evidence type="ECO:0000256" key="1">
    <source>
        <dbReference type="ARBA" id="ARBA00001286"/>
    </source>
</evidence>
<gene>
    <name evidence="10" type="ORF">FKG95_23785</name>
</gene>
<comment type="miscellaneous">
    <text evidence="8">This enzyme catalyzes only one turnover and therefore is not strictly catalytic. According to one definition, an enzyme is a biocatalyst that acts repeatedly and over many reaction cycles.</text>
</comment>
<dbReference type="GO" id="GO:0005737">
    <property type="term" value="C:cytoplasm"/>
    <property type="evidence" value="ECO:0007669"/>
    <property type="project" value="UniProtKB-SubCell"/>
</dbReference>
<keyword evidence="3 8" id="KW-0489">Methyltransferase</keyword>